<organism evidence="1 2">
    <name type="scientific">Pseudomonas lactis</name>
    <dbReference type="NCBI Taxonomy" id="1615674"/>
    <lineage>
        <taxon>Bacteria</taxon>
        <taxon>Pseudomonadati</taxon>
        <taxon>Pseudomonadota</taxon>
        <taxon>Gammaproteobacteria</taxon>
        <taxon>Pseudomonadales</taxon>
        <taxon>Pseudomonadaceae</taxon>
        <taxon>Pseudomonas</taxon>
    </lineage>
</organism>
<dbReference type="Proteomes" id="UP000535954">
    <property type="component" value="Unassembled WGS sequence"/>
</dbReference>
<accession>A0A7Y1QD50</accession>
<dbReference type="RefSeq" id="WP_169900422.1">
    <property type="nucleotide sequence ID" value="NZ_JAAQYH010000018.1"/>
</dbReference>
<dbReference type="AlphaFoldDB" id="A0A7Y1QD50"/>
<reference evidence="1 2" key="1">
    <citation type="journal article" date="2020" name="Front. Microbiol.">
        <title>Genetic Organization of the aprX-lipA2 Operon Affects the Proteolytic Potential of Pseudomonas Species in Milk.</title>
        <authorList>
            <person name="Maier C."/>
            <person name="Huptas C."/>
            <person name="von Neubeck M."/>
            <person name="Scherer S."/>
            <person name="Wenning M."/>
            <person name="Lucking G."/>
        </authorList>
    </citation>
    <scope>NUCLEOTIDE SEQUENCE [LARGE SCALE GENOMIC DNA]</scope>
    <source>
        <strain evidence="1 2">WS 5405</strain>
    </source>
</reference>
<comment type="caution">
    <text evidence="1">The sequence shown here is derived from an EMBL/GenBank/DDBJ whole genome shotgun (WGS) entry which is preliminary data.</text>
</comment>
<evidence type="ECO:0000313" key="1">
    <source>
        <dbReference type="EMBL" id="NNA76519.1"/>
    </source>
</evidence>
<sequence>MVKPNNGRGKSARRAQTLSPYSLKWYQAKITSWDFSWSFRMATRREVSSGEDAIQEFAVLTFKGTVVYPEEFKYPEIEIQLVEGFAFIPKESVTPSIGSMSANGRLLSVYVSVPVERIKTLVSVAPHVLVVDFHASPLHYRRALVVSIQLDTEVE</sequence>
<gene>
    <name evidence="1" type="ORF">HBO13_28185</name>
</gene>
<evidence type="ECO:0000313" key="2">
    <source>
        <dbReference type="Proteomes" id="UP000535954"/>
    </source>
</evidence>
<proteinExistence type="predicted"/>
<protein>
    <submittedName>
        <fullName evidence="1">Uncharacterized protein</fullName>
    </submittedName>
</protein>
<name>A0A7Y1QD50_9PSED</name>
<dbReference type="EMBL" id="JAAQYH010000018">
    <property type="protein sequence ID" value="NNA76519.1"/>
    <property type="molecule type" value="Genomic_DNA"/>
</dbReference>